<reference evidence="1 2" key="1">
    <citation type="journal article" date="2020" name="Cell">
        <title>Large-Scale Comparative Analyses of Tick Genomes Elucidate Their Genetic Diversity and Vector Capacities.</title>
        <authorList>
            <consortium name="Tick Genome and Microbiome Consortium (TIGMIC)"/>
            <person name="Jia N."/>
            <person name="Wang J."/>
            <person name="Shi W."/>
            <person name="Du L."/>
            <person name="Sun Y."/>
            <person name="Zhan W."/>
            <person name="Jiang J.F."/>
            <person name="Wang Q."/>
            <person name="Zhang B."/>
            <person name="Ji P."/>
            <person name="Bell-Sakyi L."/>
            <person name="Cui X.M."/>
            <person name="Yuan T.T."/>
            <person name="Jiang B.G."/>
            <person name="Yang W.F."/>
            <person name="Lam T.T."/>
            <person name="Chang Q.C."/>
            <person name="Ding S.J."/>
            <person name="Wang X.J."/>
            <person name="Zhu J.G."/>
            <person name="Ruan X.D."/>
            <person name="Zhao L."/>
            <person name="Wei J.T."/>
            <person name="Ye R.Z."/>
            <person name="Que T.C."/>
            <person name="Du C.H."/>
            <person name="Zhou Y.H."/>
            <person name="Cheng J.X."/>
            <person name="Dai P.F."/>
            <person name="Guo W.B."/>
            <person name="Han X.H."/>
            <person name="Huang E.J."/>
            <person name="Li L.F."/>
            <person name="Wei W."/>
            <person name="Gao Y.C."/>
            <person name="Liu J.Z."/>
            <person name="Shao H.Z."/>
            <person name="Wang X."/>
            <person name="Wang C.C."/>
            <person name="Yang T.C."/>
            <person name="Huo Q.B."/>
            <person name="Li W."/>
            <person name="Chen H.Y."/>
            <person name="Chen S.E."/>
            <person name="Zhou L.G."/>
            <person name="Ni X.B."/>
            <person name="Tian J.H."/>
            <person name="Sheng Y."/>
            <person name="Liu T."/>
            <person name="Pan Y.S."/>
            <person name="Xia L.Y."/>
            <person name="Li J."/>
            <person name="Zhao F."/>
            <person name="Cao W.C."/>
        </authorList>
    </citation>
    <scope>NUCLEOTIDE SEQUENCE [LARGE SCALE GENOMIC DNA]</scope>
    <source>
        <strain evidence="1">Iper-2018</strain>
    </source>
</reference>
<protein>
    <submittedName>
        <fullName evidence="1">Uncharacterized protein</fullName>
    </submittedName>
</protein>
<accession>A0AC60QC30</accession>
<evidence type="ECO:0000313" key="2">
    <source>
        <dbReference type="Proteomes" id="UP000805193"/>
    </source>
</evidence>
<name>A0AC60QC30_IXOPE</name>
<comment type="caution">
    <text evidence="1">The sequence shown here is derived from an EMBL/GenBank/DDBJ whole genome shotgun (WGS) entry which is preliminary data.</text>
</comment>
<proteinExistence type="predicted"/>
<dbReference type="Proteomes" id="UP000805193">
    <property type="component" value="Unassembled WGS sequence"/>
</dbReference>
<dbReference type="EMBL" id="JABSTQ010009217">
    <property type="protein sequence ID" value="KAG0431515.1"/>
    <property type="molecule type" value="Genomic_DNA"/>
</dbReference>
<keyword evidence="2" id="KW-1185">Reference proteome</keyword>
<sequence>MCHLFGAFSYKIRCCEVFAARLLYYLICRREQPTDALEKEEKSDAPVAPFKEVYQYPFQQFGVFREQSPDSERAETASEKLDVRAYDVLQKRDSAISGFIQTLESSPTREDISEDIEELRAELWRTNYGSANPSVPASKVPCGGCGAFLHCTDVSIPGFMPSEVFVSLNEDGLRAQSCQRCLYLQHFNSALNVKVDRDAYLTMLAQVRDKKALALLMVDLTDMPCSLWHDVTQLLGPRQPVLVVANKVDLLPCDTPGYLARVKACVEQNLKDVGLVHGVKGVCLISAKTGYGVEDLISQLHNVWRMKGTIFPITCQVHS</sequence>
<evidence type="ECO:0000313" key="1">
    <source>
        <dbReference type="EMBL" id="KAG0431515.1"/>
    </source>
</evidence>
<gene>
    <name evidence="1" type="ORF">HPB47_021710</name>
</gene>
<organism evidence="1 2">
    <name type="scientific">Ixodes persulcatus</name>
    <name type="common">Taiga tick</name>
    <dbReference type="NCBI Taxonomy" id="34615"/>
    <lineage>
        <taxon>Eukaryota</taxon>
        <taxon>Metazoa</taxon>
        <taxon>Ecdysozoa</taxon>
        <taxon>Arthropoda</taxon>
        <taxon>Chelicerata</taxon>
        <taxon>Arachnida</taxon>
        <taxon>Acari</taxon>
        <taxon>Parasitiformes</taxon>
        <taxon>Ixodida</taxon>
        <taxon>Ixodoidea</taxon>
        <taxon>Ixodidae</taxon>
        <taxon>Ixodinae</taxon>
        <taxon>Ixodes</taxon>
    </lineage>
</organism>